<accession>A0A086LK88</accession>
<evidence type="ECO:0000313" key="4">
    <source>
        <dbReference type="Proteomes" id="UP000028834"/>
    </source>
</evidence>
<dbReference type="VEuPathDB" id="ToxoDB:TGRUB_301420"/>
<proteinExistence type="predicted"/>
<dbReference type="InterPro" id="IPR038558">
    <property type="entry name" value="SAS-6_N_sf"/>
</dbReference>
<dbReference type="Proteomes" id="UP000028834">
    <property type="component" value="Unassembled WGS sequence"/>
</dbReference>
<comment type="caution">
    <text evidence="3">The sequence shown here is derived from an EMBL/GenBank/DDBJ whole genome shotgun (WGS) entry which is preliminary data.</text>
</comment>
<dbReference type="OrthoDB" id="49058at2759"/>
<evidence type="ECO:0000259" key="2">
    <source>
        <dbReference type="Pfam" id="PF16531"/>
    </source>
</evidence>
<dbReference type="AlphaFoldDB" id="A0A086LK88"/>
<organism evidence="3 4">
    <name type="scientific">Toxoplasma gondii RUB</name>
    <dbReference type="NCBI Taxonomy" id="935652"/>
    <lineage>
        <taxon>Eukaryota</taxon>
        <taxon>Sar</taxon>
        <taxon>Alveolata</taxon>
        <taxon>Apicomplexa</taxon>
        <taxon>Conoidasida</taxon>
        <taxon>Coccidia</taxon>
        <taxon>Eucoccidiorida</taxon>
        <taxon>Eimeriorina</taxon>
        <taxon>Sarcocystidae</taxon>
        <taxon>Toxoplasma</taxon>
    </lineage>
</organism>
<dbReference type="CDD" id="cd10142">
    <property type="entry name" value="HD_SAS6_N"/>
    <property type="match status" value="1"/>
</dbReference>
<name>A0A086LK88_TOXGO</name>
<dbReference type="PANTHER" id="PTHR34230">
    <property type="entry name" value="ASSEMBLY ABNORMAL PROTEIN 6, PUTATIVE-RELATED"/>
    <property type="match status" value="1"/>
</dbReference>
<evidence type="ECO:0000313" key="3">
    <source>
        <dbReference type="EMBL" id="KFG57056.1"/>
    </source>
</evidence>
<protein>
    <recommendedName>
        <fullName evidence="2">Spindle assembly abnormal protein 6 N-terminal domain-containing protein</fullName>
    </recommendedName>
</protein>
<dbReference type="InterPro" id="IPR032396">
    <property type="entry name" value="SAS-6_N"/>
</dbReference>
<feature type="region of interest" description="Disordered" evidence="1">
    <location>
        <begin position="235"/>
        <end position="263"/>
    </location>
</feature>
<dbReference type="Gene3D" id="2.170.210.20">
    <property type="entry name" value="Spindle assembly abnormal protein 6, N-terminal domain"/>
    <property type="match status" value="1"/>
</dbReference>
<sequence>MATNFGFGGGASGCTDSVNFLAQVDTSAIDEMDPSLADGHTLVYSREVPFEIRLQETGSSLPGDVGRLEPIRVKILILGEETNPQHVRVELTSENDLFLNYTHALNEDLFRQMQERQKLMIEFGDYPSVLIKMLNSCIKEPHCFLAVLIMHTNGKARLDFIQSMEYKFIELLCLDCVQSTEEFTRRDMTFRYNALKSKLALLQARLHDIGCLLKLKSPSLLLHLQKAAQQQAHRRQQQVAAAAPIPGKLRAPGTTEGASTRFL</sequence>
<evidence type="ECO:0000256" key="1">
    <source>
        <dbReference type="SAM" id="MobiDB-lite"/>
    </source>
</evidence>
<gene>
    <name evidence="3" type="ORF">TGRUB_301420</name>
</gene>
<dbReference type="PANTHER" id="PTHR34230:SF2">
    <property type="entry name" value="SPINDLE ASSEMBLY ABNORMAL PROTEIN 6 N-TERMINAL DOMAIN-CONTAINING PROTEIN"/>
    <property type="match status" value="1"/>
</dbReference>
<reference evidence="3 4" key="1">
    <citation type="submission" date="2014-05" db="EMBL/GenBank/DDBJ databases">
        <authorList>
            <person name="Sibley D."/>
            <person name="Venepally P."/>
            <person name="Karamycheva S."/>
            <person name="Hadjithomas M."/>
            <person name="Khan A."/>
            <person name="Brunk B."/>
            <person name="Roos D."/>
            <person name="Caler E."/>
            <person name="Lorenzi H."/>
        </authorList>
    </citation>
    <scope>NUCLEOTIDE SEQUENCE [LARGE SCALE GENOMIC DNA]</scope>
    <source>
        <strain evidence="3 4">RUB</strain>
    </source>
</reference>
<feature type="domain" description="Spindle assembly abnormal protein 6 N-terminal" evidence="2">
    <location>
        <begin position="43"/>
        <end position="176"/>
    </location>
</feature>
<dbReference type="EMBL" id="AFYV02002957">
    <property type="protein sequence ID" value="KFG57056.1"/>
    <property type="molecule type" value="Genomic_DNA"/>
</dbReference>
<dbReference type="Pfam" id="PF16531">
    <property type="entry name" value="SAS-6_N"/>
    <property type="match status" value="1"/>
</dbReference>